<organism evidence="1 2">
    <name type="scientific">Dryococelus australis</name>
    <dbReference type="NCBI Taxonomy" id="614101"/>
    <lineage>
        <taxon>Eukaryota</taxon>
        <taxon>Metazoa</taxon>
        <taxon>Ecdysozoa</taxon>
        <taxon>Arthropoda</taxon>
        <taxon>Hexapoda</taxon>
        <taxon>Insecta</taxon>
        <taxon>Pterygota</taxon>
        <taxon>Neoptera</taxon>
        <taxon>Polyneoptera</taxon>
        <taxon>Phasmatodea</taxon>
        <taxon>Verophasmatodea</taxon>
        <taxon>Anareolatae</taxon>
        <taxon>Phasmatidae</taxon>
        <taxon>Eurycanthinae</taxon>
        <taxon>Dryococelus</taxon>
    </lineage>
</organism>
<sequence length="89" mass="10395">MDVREHKHTERDCVNQTTYLKPCDFSLRGPLKANVYRYCPQTTDQLKAAARRQSVANITTILIQRVIGYFQTRSNMRIRNDGHQLDDIV</sequence>
<keyword evidence="2" id="KW-1185">Reference proteome</keyword>
<gene>
    <name evidence="1" type="ORF">PR048_003129</name>
</gene>
<dbReference type="EMBL" id="JARBHB010000001">
    <property type="protein sequence ID" value="KAJ8897779.1"/>
    <property type="molecule type" value="Genomic_DNA"/>
</dbReference>
<name>A0ABQ9IMA7_9NEOP</name>
<dbReference type="Proteomes" id="UP001159363">
    <property type="component" value="Chromosome 1"/>
</dbReference>
<reference evidence="1 2" key="1">
    <citation type="submission" date="2023-02" db="EMBL/GenBank/DDBJ databases">
        <title>LHISI_Scaffold_Assembly.</title>
        <authorList>
            <person name="Stuart O.P."/>
            <person name="Cleave R."/>
            <person name="Magrath M.J.L."/>
            <person name="Mikheyev A.S."/>
        </authorList>
    </citation>
    <scope>NUCLEOTIDE SEQUENCE [LARGE SCALE GENOMIC DNA]</scope>
    <source>
        <strain evidence="1">Daus_M_001</strain>
        <tissue evidence="1">Leg muscle</tissue>
    </source>
</reference>
<evidence type="ECO:0000313" key="2">
    <source>
        <dbReference type="Proteomes" id="UP001159363"/>
    </source>
</evidence>
<protein>
    <submittedName>
        <fullName evidence="1">Uncharacterized protein</fullName>
    </submittedName>
</protein>
<comment type="caution">
    <text evidence="1">The sequence shown here is derived from an EMBL/GenBank/DDBJ whole genome shotgun (WGS) entry which is preliminary data.</text>
</comment>
<dbReference type="InterPro" id="IPR036397">
    <property type="entry name" value="RNaseH_sf"/>
</dbReference>
<proteinExistence type="predicted"/>
<evidence type="ECO:0000313" key="1">
    <source>
        <dbReference type="EMBL" id="KAJ8897779.1"/>
    </source>
</evidence>
<dbReference type="Gene3D" id="3.30.420.10">
    <property type="entry name" value="Ribonuclease H-like superfamily/Ribonuclease H"/>
    <property type="match status" value="1"/>
</dbReference>
<accession>A0ABQ9IMA7</accession>